<evidence type="ECO:0000313" key="12">
    <source>
        <dbReference type="EMBL" id="CAB5143733.1"/>
    </source>
</evidence>
<dbReference type="InterPro" id="IPR006156">
    <property type="entry name" value="Dihydroneopterin_aldolase"/>
</dbReference>
<protein>
    <recommendedName>
        <fullName evidence="4">dihydroneopterin aldolase</fullName>
        <ecNumber evidence="4">4.1.2.25</ecNumber>
    </recommendedName>
    <alternativeName>
        <fullName evidence="7">7,8-dihydroneopterin aldolase</fullName>
    </alternativeName>
</protein>
<evidence type="ECO:0000256" key="3">
    <source>
        <dbReference type="ARBA" id="ARBA00005708"/>
    </source>
</evidence>
<dbReference type="GO" id="GO:0046656">
    <property type="term" value="P:folic acid biosynthetic process"/>
    <property type="evidence" value="ECO:0007669"/>
    <property type="project" value="UniProtKB-KW"/>
</dbReference>
<dbReference type="NCBIfam" id="TIGR00526">
    <property type="entry name" value="folB_dom"/>
    <property type="match status" value="1"/>
</dbReference>
<dbReference type="CDD" id="cd00534">
    <property type="entry name" value="DHNA_DHNTPE"/>
    <property type="match status" value="1"/>
</dbReference>
<proteinExistence type="inferred from homology"/>
<reference evidence="10" key="1">
    <citation type="submission" date="2020-05" db="EMBL/GenBank/DDBJ databases">
        <authorList>
            <person name="Chiriac C."/>
            <person name="Salcher M."/>
            <person name="Ghai R."/>
            <person name="Kavagutti S V."/>
        </authorList>
    </citation>
    <scope>NUCLEOTIDE SEQUENCE</scope>
</reference>
<comment type="catalytic activity">
    <reaction evidence="1">
        <text>7,8-dihydroneopterin = 6-hydroxymethyl-7,8-dihydropterin + glycolaldehyde</text>
        <dbReference type="Rhea" id="RHEA:10540"/>
        <dbReference type="ChEBI" id="CHEBI:17001"/>
        <dbReference type="ChEBI" id="CHEBI:17071"/>
        <dbReference type="ChEBI" id="CHEBI:44841"/>
        <dbReference type="EC" id="4.1.2.25"/>
    </reaction>
</comment>
<evidence type="ECO:0000313" key="11">
    <source>
        <dbReference type="EMBL" id="CAB4820576.1"/>
    </source>
</evidence>
<evidence type="ECO:0000313" key="9">
    <source>
        <dbReference type="EMBL" id="CAB4334773.1"/>
    </source>
</evidence>
<evidence type="ECO:0000259" key="8">
    <source>
        <dbReference type="SMART" id="SM00905"/>
    </source>
</evidence>
<dbReference type="InterPro" id="IPR043133">
    <property type="entry name" value="GTP-CH-I_C/QueF"/>
</dbReference>
<evidence type="ECO:0000256" key="4">
    <source>
        <dbReference type="ARBA" id="ARBA00013043"/>
    </source>
</evidence>
<keyword evidence="5" id="KW-0289">Folate biosynthesis</keyword>
<dbReference type="EMBL" id="CAFABC010000008">
    <property type="protein sequence ID" value="CAB4820576.1"/>
    <property type="molecule type" value="Genomic_DNA"/>
</dbReference>
<dbReference type="Pfam" id="PF02152">
    <property type="entry name" value="FolB"/>
    <property type="match status" value="1"/>
</dbReference>
<accession>A0A6J6S477</accession>
<dbReference type="PANTHER" id="PTHR42844:SF1">
    <property type="entry name" value="DIHYDRONEOPTERIN ALDOLASE 1-RELATED"/>
    <property type="match status" value="1"/>
</dbReference>
<dbReference type="GO" id="GO:0005737">
    <property type="term" value="C:cytoplasm"/>
    <property type="evidence" value="ECO:0007669"/>
    <property type="project" value="TreeGrafter"/>
</dbReference>
<feature type="domain" description="Dihydroneopterin aldolase/epimerase" evidence="8">
    <location>
        <begin position="5"/>
        <end position="118"/>
    </location>
</feature>
<dbReference type="AlphaFoldDB" id="A0A6J6S477"/>
<sequence length="120" mass="13188">MSDQIFLTGIHGFGYHGLFEHERRDGQDFYVDVALTVDLAPASRSDLIEDTVNYGEITDSVFTHITSDPVNLIEKLAGRIAESILKAHTKVSAVTVTVHKPQAPVTAVLKDIAVQVTRTR</sequence>
<dbReference type="Gene3D" id="3.30.1130.10">
    <property type="match status" value="1"/>
</dbReference>
<dbReference type="EC" id="4.1.2.25" evidence="4"/>
<evidence type="ECO:0000256" key="7">
    <source>
        <dbReference type="ARBA" id="ARBA00032903"/>
    </source>
</evidence>
<dbReference type="NCBIfam" id="TIGR00525">
    <property type="entry name" value="folB"/>
    <property type="match status" value="1"/>
</dbReference>
<evidence type="ECO:0000256" key="6">
    <source>
        <dbReference type="ARBA" id="ARBA00023239"/>
    </source>
</evidence>
<dbReference type="SUPFAM" id="SSF55620">
    <property type="entry name" value="Tetrahydrobiopterin biosynthesis enzymes-like"/>
    <property type="match status" value="1"/>
</dbReference>
<dbReference type="GO" id="GO:0004150">
    <property type="term" value="F:dihydroneopterin aldolase activity"/>
    <property type="evidence" value="ECO:0007669"/>
    <property type="project" value="UniProtKB-EC"/>
</dbReference>
<dbReference type="EMBL" id="CAFBRY010000013">
    <property type="protein sequence ID" value="CAB5143733.1"/>
    <property type="molecule type" value="Genomic_DNA"/>
</dbReference>
<dbReference type="EMBL" id="CAESAH010000008">
    <property type="protein sequence ID" value="CAB4334773.1"/>
    <property type="molecule type" value="Genomic_DNA"/>
</dbReference>
<comment type="similarity">
    <text evidence="3">Belongs to the DHNA family.</text>
</comment>
<gene>
    <name evidence="10" type="ORF">UFOPK2731_00750</name>
    <name evidence="11" type="ORF">UFOPK3161_00527</name>
    <name evidence="9" type="ORF">UFOPK3962_00495</name>
    <name evidence="12" type="ORF">UFOPK4427_00659</name>
</gene>
<name>A0A6J6S477_9ZZZZ</name>
<organism evidence="10">
    <name type="scientific">freshwater metagenome</name>
    <dbReference type="NCBI Taxonomy" id="449393"/>
    <lineage>
        <taxon>unclassified sequences</taxon>
        <taxon>metagenomes</taxon>
        <taxon>ecological metagenomes</taxon>
    </lineage>
</organism>
<evidence type="ECO:0000256" key="2">
    <source>
        <dbReference type="ARBA" id="ARBA00005013"/>
    </source>
</evidence>
<dbReference type="FunFam" id="3.30.1130.10:FF:000003">
    <property type="entry name" value="7,8-dihydroneopterin aldolase"/>
    <property type="match status" value="1"/>
</dbReference>
<evidence type="ECO:0000256" key="1">
    <source>
        <dbReference type="ARBA" id="ARBA00001353"/>
    </source>
</evidence>
<comment type="pathway">
    <text evidence="2">Cofactor biosynthesis; tetrahydrofolate biosynthesis; 2-amino-4-hydroxy-6-hydroxymethyl-7,8-dihydropteridine diphosphate from 7,8-dihydroneopterin triphosphate: step 3/4.</text>
</comment>
<dbReference type="InterPro" id="IPR006157">
    <property type="entry name" value="FolB_dom"/>
</dbReference>
<keyword evidence="6" id="KW-0456">Lyase</keyword>
<dbReference type="EMBL" id="CAEZYO010000017">
    <property type="protein sequence ID" value="CAB4729780.1"/>
    <property type="molecule type" value="Genomic_DNA"/>
</dbReference>
<dbReference type="PANTHER" id="PTHR42844">
    <property type="entry name" value="DIHYDRONEOPTERIN ALDOLASE 1-RELATED"/>
    <property type="match status" value="1"/>
</dbReference>
<evidence type="ECO:0000256" key="5">
    <source>
        <dbReference type="ARBA" id="ARBA00022909"/>
    </source>
</evidence>
<evidence type="ECO:0000313" key="10">
    <source>
        <dbReference type="EMBL" id="CAB4729780.1"/>
    </source>
</evidence>
<dbReference type="SMART" id="SM00905">
    <property type="entry name" value="FolB"/>
    <property type="match status" value="1"/>
</dbReference>